<name>A0A9P8CNC4_9HYPO</name>
<comment type="caution">
    <text evidence="7">The sequence shown here is derived from an EMBL/GenBank/DDBJ whole genome shotgun (WGS) entry which is preliminary data.</text>
</comment>
<evidence type="ECO:0000313" key="8">
    <source>
        <dbReference type="Proteomes" id="UP000887229"/>
    </source>
</evidence>
<protein>
    <recommendedName>
        <fullName evidence="9">Meiotically up-regulated gene 154 protein</fullName>
    </recommendedName>
</protein>
<feature type="transmembrane region" description="Helical" evidence="6">
    <location>
        <begin position="205"/>
        <end position="223"/>
    </location>
</feature>
<dbReference type="EMBL" id="MU251258">
    <property type="protein sequence ID" value="KAG9253378.1"/>
    <property type="molecule type" value="Genomic_DNA"/>
</dbReference>
<keyword evidence="4 6" id="KW-0472">Membrane</keyword>
<dbReference type="RefSeq" id="XP_046117302.1">
    <property type="nucleotide sequence ID" value="XM_046257843.1"/>
</dbReference>
<feature type="transmembrane region" description="Helical" evidence="6">
    <location>
        <begin position="78"/>
        <end position="99"/>
    </location>
</feature>
<reference evidence="7" key="1">
    <citation type="journal article" date="2021" name="IMA Fungus">
        <title>Genomic characterization of three marine fungi, including Emericellopsis atlantica sp. nov. with signatures of a generalist lifestyle and marine biomass degradation.</title>
        <authorList>
            <person name="Hagestad O.C."/>
            <person name="Hou L."/>
            <person name="Andersen J.H."/>
            <person name="Hansen E.H."/>
            <person name="Altermark B."/>
            <person name="Li C."/>
            <person name="Kuhnert E."/>
            <person name="Cox R.J."/>
            <person name="Crous P.W."/>
            <person name="Spatafora J.W."/>
            <person name="Lail K."/>
            <person name="Amirebrahimi M."/>
            <person name="Lipzen A."/>
            <person name="Pangilinan J."/>
            <person name="Andreopoulos W."/>
            <person name="Hayes R.D."/>
            <person name="Ng V."/>
            <person name="Grigoriev I.V."/>
            <person name="Jackson S.A."/>
            <person name="Sutton T.D.S."/>
            <person name="Dobson A.D.W."/>
            <person name="Rama T."/>
        </authorList>
    </citation>
    <scope>NUCLEOTIDE SEQUENCE</scope>
    <source>
        <strain evidence="7">TS7</strain>
    </source>
</reference>
<dbReference type="GeneID" id="70288746"/>
<organism evidence="7 8">
    <name type="scientific">Emericellopsis atlantica</name>
    <dbReference type="NCBI Taxonomy" id="2614577"/>
    <lineage>
        <taxon>Eukaryota</taxon>
        <taxon>Fungi</taxon>
        <taxon>Dikarya</taxon>
        <taxon>Ascomycota</taxon>
        <taxon>Pezizomycotina</taxon>
        <taxon>Sordariomycetes</taxon>
        <taxon>Hypocreomycetidae</taxon>
        <taxon>Hypocreales</taxon>
        <taxon>Bionectriaceae</taxon>
        <taxon>Emericellopsis</taxon>
    </lineage>
</organism>
<keyword evidence="3 6" id="KW-1133">Transmembrane helix</keyword>
<sequence length="470" mass="52263">MPRLIRRKPFVERMKGYLNPMDWWLWASEEMETSDWDSDSSGYGIGLTLNFIFLLARANSGPSTSNDDIFGDGTGPGWLSWLVHPLVWVLVAISLVNGFDTMARTRKYRLFSANVEVKPATSSVQRVKKDSSPAGSSPLRYLGQMLAPESADARAHPDKNEDVWELSIWDPRAFSLCIFSVFSPGHVLVYWLFLPIGSLDTQPSVTVFTTLLLQAVLSAQIVIGKSLFTQQAKDHAIIQKEVFHEYDSQYVHPRMHPVVRDVGTQVSEQQPPNAREFVEVGTPTTFINAGFYSRSQTRATPDQFTPSRTNVLGSQMFTPKNIGRQSDVPQSATQSRPSPSRKSMPANYSSSSTSVQPLPLSSTTANLSSKGGYLGAYSHERSPLKHSASLGRLNSSHNVESPRNSREMAAYETERSEMGKQNVIVKNSPARISSTPGYSRPNPFVGQARPEASRTTEAKERFPKMRGAYY</sequence>
<dbReference type="PANTHER" id="PTHR28293">
    <property type="entry name" value="NUCLEAR RIM PROTEIN 1"/>
    <property type="match status" value="1"/>
</dbReference>
<evidence type="ECO:0000256" key="6">
    <source>
        <dbReference type="SAM" id="Phobius"/>
    </source>
</evidence>
<dbReference type="AlphaFoldDB" id="A0A9P8CNC4"/>
<dbReference type="GO" id="GO:0012505">
    <property type="term" value="C:endomembrane system"/>
    <property type="evidence" value="ECO:0007669"/>
    <property type="project" value="UniProtKB-SubCell"/>
</dbReference>
<feature type="transmembrane region" description="Helical" evidence="6">
    <location>
        <begin position="173"/>
        <end position="193"/>
    </location>
</feature>
<feature type="region of interest" description="Disordered" evidence="5">
    <location>
        <begin position="387"/>
        <end position="470"/>
    </location>
</feature>
<gene>
    <name evidence="7" type="ORF">F5Z01DRAFT_164625</name>
</gene>
<evidence type="ECO:0000256" key="2">
    <source>
        <dbReference type="ARBA" id="ARBA00022692"/>
    </source>
</evidence>
<dbReference type="InterPro" id="IPR018819">
    <property type="entry name" value="Nur1/Mug154"/>
</dbReference>
<comment type="subcellular location">
    <subcellularLocation>
        <location evidence="1">Endomembrane system</location>
        <topology evidence="1">Multi-pass membrane protein</topology>
    </subcellularLocation>
</comment>
<dbReference type="OrthoDB" id="3363151at2759"/>
<evidence type="ECO:0000256" key="5">
    <source>
        <dbReference type="SAM" id="MobiDB-lite"/>
    </source>
</evidence>
<evidence type="ECO:0000313" key="7">
    <source>
        <dbReference type="EMBL" id="KAG9253378.1"/>
    </source>
</evidence>
<keyword evidence="2 6" id="KW-0812">Transmembrane</keyword>
<feature type="compositionally biased region" description="Polar residues" evidence="5">
    <location>
        <begin position="392"/>
        <end position="402"/>
    </location>
</feature>
<evidence type="ECO:0000256" key="1">
    <source>
        <dbReference type="ARBA" id="ARBA00004127"/>
    </source>
</evidence>
<evidence type="ECO:0008006" key="9">
    <source>
        <dbReference type="Google" id="ProtNLM"/>
    </source>
</evidence>
<dbReference type="GO" id="GO:0043007">
    <property type="term" value="P:maintenance of rDNA"/>
    <property type="evidence" value="ECO:0007669"/>
    <property type="project" value="TreeGrafter"/>
</dbReference>
<accession>A0A9P8CNC4</accession>
<feature type="region of interest" description="Disordered" evidence="5">
    <location>
        <begin position="297"/>
        <end position="365"/>
    </location>
</feature>
<dbReference type="Pfam" id="PF10332">
    <property type="entry name" value="DUF2418"/>
    <property type="match status" value="1"/>
</dbReference>
<keyword evidence="8" id="KW-1185">Reference proteome</keyword>
<evidence type="ECO:0000256" key="3">
    <source>
        <dbReference type="ARBA" id="ARBA00022989"/>
    </source>
</evidence>
<feature type="compositionally biased region" description="Basic and acidic residues" evidence="5">
    <location>
        <begin position="451"/>
        <end position="463"/>
    </location>
</feature>
<proteinExistence type="predicted"/>
<dbReference type="PANTHER" id="PTHR28293:SF1">
    <property type="entry name" value="NUCLEAR RIM PROTEIN 1"/>
    <property type="match status" value="1"/>
</dbReference>
<evidence type="ECO:0000256" key="4">
    <source>
        <dbReference type="ARBA" id="ARBA00023136"/>
    </source>
</evidence>
<dbReference type="GO" id="GO:0007096">
    <property type="term" value="P:regulation of exit from mitosis"/>
    <property type="evidence" value="ECO:0007669"/>
    <property type="project" value="TreeGrafter"/>
</dbReference>
<dbReference type="Proteomes" id="UP000887229">
    <property type="component" value="Unassembled WGS sequence"/>
</dbReference>
<feature type="transmembrane region" description="Helical" evidence="6">
    <location>
        <begin position="41"/>
        <end position="58"/>
    </location>
</feature>